<proteinExistence type="predicted"/>
<evidence type="ECO:0000256" key="1">
    <source>
        <dbReference type="SAM" id="MobiDB-lite"/>
    </source>
</evidence>
<feature type="compositionally biased region" description="Polar residues" evidence="1">
    <location>
        <begin position="8"/>
        <end position="30"/>
    </location>
</feature>
<protein>
    <submittedName>
        <fullName evidence="2">Uncharacterized protein</fullName>
    </submittedName>
</protein>
<gene>
    <name evidence="2" type="ORF">CRG98_022654</name>
</gene>
<accession>A0A2I0JM38</accession>
<feature type="region of interest" description="Disordered" evidence="1">
    <location>
        <begin position="1"/>
        <end position="30"/>
    </location>
</feature>
<dbReference type="EMBL" id="PGOL01001549">
    <property type="protein sequence ID" value="PKI56980.1"/>
    <property type="molecule type" value="Genomic_DNA"/>
</dbReference>
<reference evidence="2 3" key="1">
    <citation type="submission" date="2017-11" db="EMBL/GenBank/DDBJ databases">
        <title>De-novo sequencing of pomegranate (Punica granatum L.) genome.</title>
        <authorList>
            <person name="Akparov Z."/>
            <person name="Amiraslanov A."/>
            <person name="Hajiyeva S."/>
            <person name="Abbasov M."/>
            <person name="Kaur K."/>
            <person name="Hamwieh A."/>
            <person name="Solovyev V."/>
            <person name="Salamov A."/>
            <person name="Braich B."/>
            <person name="Kosarev P."/>
            <person name="Mahmoud A."/>
            <person name="Hajiyev E."/>
            <person name="Babayeva S."/>
            <person name="Izzatullayeva V."/>
            <person name="Mammadov A."/>
            <person name="Mammadov A."/>
            <person name="Sharifova S."/>
            <person name="Ojaghi J."/>
            <person name="Eynullazada K."/>
            <person name="Bayramov B."/>
            <person name="Abdulazimova A."/>
            <person name="Shahmuradov I."/>
        </authorList>
    </citation>
    <scope>NUCLEOTIDE SEQUENCE [LARGE SCALE GENOMIC DNA]</scope>
    <source>
        <strain evidence="3">cv. AG2017</strain>
        <tissue evidence="2">Leaf</tissue>
    </source>
</reference>
<organism evidence="2 3">
    <name type="scientific">Punica granatum</name>
    <name type="common">Pomegranate</name>
    <dbReference type="NCBI Taxonomy" id="22663"/>
    <lineage>
        <taxon>Eukaryota</taxon>
        <taxon>Viridiplantae</taxon>
        <taxon>Streptophyta</taxon>
        <taxon>Embryophyta</taxon>
        <taxon>Tracheophyta</taxon>
        <taxon>Spermatophyta</taxon>
        <taxon>Magnoliopsida</taxon>
        <taxon>eudicotyledons</taxon>
        <taxon>Gunneridae</taxon>
        <taxon>Pentapetalae</taxon>
        <taxon>rosids</taxon>
        <taxon>malvids</taxon>
        <taxon>Myrtales</taxon>
        <taxon>Lythraceae</taxon>
        <taxon>Punica</taxon>
    </lineage>
</organism>
<dbReference type="AlphaFoldDB" id="A0A2I0JM38"/>
<dbReference type="Proteomes" id="UP000233551">
    <property type="component" value="Unassembled WGS sequence"/>
</dbReference>
<name>A0A2I0JM38_PUNGR</name>
<keyword evidence="3" id="KW-1185">Reference proteome</keyword>
<evidence type="ECO:0000313" key="2">
    <source>
        <dbReference type="EMBL" id="PKI56980.1"/>
    </source>
</evidence>
<evidence type="ECO:0000313" key="3">
    <source>
        <dbReference type="Proteomes" id="UP000233551"/>
    </source>
</evidence>
<comment type="caution">
    <text evidence="2">The sequence shown here is derived from an EMBL/GenBank/DDBJ whole genome shotgun (WGS) entry which is preliminary data.</text>
</comment>
<sequence>MGIVMSDGKSQVKSSTSISQRSEAISSGPVTATASSHSQVRLSILCPCCPICPLALLSTKYQIGRRLGISIRLRSVAGIGLEWAGEAGGSRLIGVSVAGGLMVRGGGEKGTDTAKLGQNARLYMEEKVRTPENRAVVGTCGQSPRM</sequence>